<dbReference type="PATRIC" id="fig|211586.12.peg.2843"/>
<dbReference type="Proteomes" id="UP000008186">
    <property type="component" value="Chromosome"/>
</dbReference>
<dbReference type="SUPFAM" id="SSF88874">
    <property type="entry name" value="Receptor-binding domain of short tail fibre protein gp12"/>
    <property type="match status" value="1"/>
</dbReference>
<dbReference type="BioCyc" id="SONE211586:G1GMP-2719-MONOMER"/>
<dbReference type="EMBL" id="AE014299">
    <property type="protein sequence ID" value="AAN55958.1"/>
    <property type="molecule type" value="Genomic_DNA"/>
</dbReference>
<proteinExistence type="predicted"/>
<evidence type="ECO:0000313" key="1">
    <source>
        <dbReference type="EMBL" id="AAN55958.1"/>
    </source>
</evidence>
<reference evidence="1 2" key="2">
    <citation type="journal article" date="2005" name="Proteomics">
        <title>Global detection and characterization of hypothetical proteins in Shewanella oneidensis MR-1 using LC-MS based proteomics.</title>
        <authorList>
            <person name="Elias D.A."/>
            <person name="Monroe M.E."/>
            <person name="Marshall M.J."/>
            <person name="Romine M.F."/>
            <person name="Belieav A.S."/>
            <person name="Fredrickson J.K."/>
            <person name="Anderson G.A."/>
            <person name="Smith R.D."/>
            <person name="Lipton M.S."/>
        </authorList>
    </citation>
    <scope>NUCLEOTIDE SEQUENCE [LARGE SCALE GENOMIC DNA]</scope>
    <source>
        <strain evidence="2">ATCC 700550 / JCM 31522 / CIP 106686 / LMG 19005 / NCIMB 14063 / MR-1</strain>
    </source>
</reference>
<reference evidence="1 2" key="1">
    <citation type="journal article" date="2002" name="Nat. Biotechnol.">
        <title>Genome sequence of the dissimilatory metal ion-reducing bacterium Shewanella oneidensis.</title>
        <authorList>
            <person name="Heidelberg J.F."/>
            <person name="Paulsen I.T."/>
            <person name="Nelson K.E."/>
            <person name="Gaidos E.J."/>
            <person name="Nelson W.C."/>
            <person name="Read T.D."/>
            <person name="Eisen J.A."/>
            <person name="Seshadri R."/>
            <person name="Ward N."/>
            <person name="Methe B."/>
            <person name="Clayton R.A."/>
            <person name="Meyer T."/>
            <person name="Tsapin A."/>
            <person name="Scott J."/>
            <person name="Beanan M."/>
            <person name="Brinkac L."/>
            <person name="Daugherty S."/>
            <person name="DeBoy R.T."/>
            <person name="Dodson R.J."/>
            <person name="Durkin A.S."/>
            <person name="Haft D.H."/>
            <person name="Kolonay J.F."/>
            <person name="Madupu R."/>
            <person name="Peterson J.D."/>
            <person name="Umayam L.A."/>
            <person name="White O."/>
            <person name="Wolf A.M."/>
            <person name="Vamathevan J."/>
            <person name="Weidman J."/>
            <person name="Impraim M."/>
            <person name="Lee K."/>
            <person name="Berry K."/>
            <person name="Lee C."/>
            <person name="Mueller J."/>
            <person name="Khouri H."/>
            <person name="Gill J."/>
            <person name="Utterback T.R."/>
            <person name="McDonald L.A."/>
            <person name="Feldblyum T.V."/>
            <person name="Smith H.O."/>
            <person name="Venter J.C."/>
            <person name="Nealson K.H."/>
            <person name="Fraser C.M."/>
        </authorList>
    </citation>
    <scope>NUCLEOTIDE SEQUENCE [LARGE SCALE GENOMIC DNA]</scope>
    <source>
        <strain evidence="2">ATCC 700550 / JCM 31522 / CIP 106686 / LMG 19005 / NCIMB 14063 / MR-1</strain>
    </source>
</reference>
<accession>Q8ED26</accession>
<name>Q8ED26_SHEON</name>
<dbReference type="PaxDb" id="211586-SO_2945"/>
<dbReference type="OrthoDB" id="6402811at2"/>
<protein>
    <submittedName>
        <fullName evidence="1">Lambda phage tail fiber protein</fullName>
    </submittedName>
</protein>
<dbReference type="STRING" id="211586.SO_2945"/>
<reference evidence="1 2" key="4">
    <citation type="journal article" date="2011" name="BMC Genomics">
        <title>Genome-wide protein localization prediction strategies for gram negative bacteria.</title>
        <authorList>
            <person name="Romine M.F."/>
        </authorList>
    </citation>
    <scope>NUCLEOTIDE SEQUENCE [LARGE SCALE GENOMIC DNA]</scope>
    <source>
        <strain evidence="2">ATCC 700550 / JCM 31522 / CIP 106686 / LMG 19005 / NCIMB 14063 / MR-1</strain>
    </source>
</reference>
<dbReference type="HOGENOM" id="CLU_924064_0_0_6"/>
<dbReference type="RefSeq" id="WP_011072849.1">
    <property type="nucleotide sequence ID" value="NC_004347.2"/>
</dbReference>
<sequence length="301" mass="33359">MFKRNVKQTINAGVNYLTLPVGTHKTADIAVQSDGEGFPLKFTHNASNPRRLDFPSASQQRKVIISITQEYPFNQDHIQKFAPRPFTFNQSYLAGEMVTAYGGLYICDRDYVIGGVGSPFSIRDLRPLSYPVGAIQYSPLDTLGEGWHRCDGTTINAPQSLLHGYGSPDLRDKYATGGYYNNNISVGGSMGRYIGSNSVMMDVRHLPNNNFNVNISRDPSKVAYLNTSLLLPTDTNGDPDGATDTNGNYPRAYWRGREWFNNALVQIPEHGHSASVQLNSQTQLAMDNRPSSTVLNAFIRL</sequence>
<evidence type="ECO:0000313" key="2">
    <source>
        <dbReference type="Proteomes" id="UP000008186"/>
    </source>
</evidence>
<dbReference type="AlphaFoldDB" id="Q8ED26"/>
<gene>
    <name evidence="1" type="ordered locus">SO_2945</name>
</gene>
<dbReference type="KEGG" id="son:SO_2945"/>
<reference evidence="1 2" key="3">
    <citation type="journal article" date="2008" name="Appl. Environ. Microbiol.">
        <title>Identification of mobile elements and pseudogenes in the Shewanella oneidensis MR-1 genome.</title>
        <authorList>
            <person name="Romine M.F."/>
            <person name="Carlson T.S."/>
            <person name="Norbeck A.D."/>
            <person name="McCue L.A."/>
            <person name="Lipton M.S."/>
        </authorList>
    </citation>
    <scope>NUCLEOTIDE SEQUENCE [LARGE SCALE GENOMIC DNA]</scope>
    <source>
        <strain evidence="2">ATCC 700550 / JCM 31522 / CIP 106686 / LMG 19005 / NCIMB 14063 / MR-1</strain>
    </source>
</reference>
<organism evidence="1 2">
    <name type="scientific">Shewanella oneidensis (strain ATCC 700550 / JCM 31522 / CIP 106686 / LMG 19005 / NCIMB 14063 / MR-1)</name>
    <dbReference type="NCBI Taxonomy" id="211586"/>
    <lineage>
        <taxon>Bacteria</taxon>
        <taxon>Pseudomonadati</taxon>
        <taxon>Pseudomonadota</taxon>
        <taxon>Gammaproteobacteria</taxon>
        <taxon>Alteromonadales</taxon>
        <taxon>Shewanellaceae</taxon>
        <taxon>Shewanella</taxon>
    </lineage>
</organism>
<keyword evidence="2" id="KW-1185">Reference proteome</keyword>